<dbReference type="SMART" id="SM00086">
    <property type="entry name" value="PAC"/>
    <property type="match status" value="3"/>
</dbReference>
<feature type="transmembrane region" description="Helical" evidence="6">
    <location>
        <begin position="26"/>
        <end position="47"/>
    </location>
</feature>
<dbReference type="Pfam" id="PF08447">
    <property type="entry name" value="PAS_3"/>
    <property type="match status" value="3"/>
</dbReference>
<accession>A0ABV7WTE9</accession>
<evidence type="ECO:0000256" key="5">
    <source>
        <dbReference type="ARBA" id="ARBA00022777"/>
    </source>
</evidence>
<dbReference type="PRINTS" id="PR00344">
    <property type="entry name" value="BCTRLSENSOR"/>
</dbReference>
<evidence type="ECO:0000259" key="7">
    <source>
        <dbReference type="PROSITE" id="PS50109"/>
    </source>
</evidence>
<dbReference type="Gene3D" id="3.30.450.20">
    <property type="entry name" value="PAS domain"/>
    <property type="match status" value="4"/>
</dbReference>
<feature type="domain" description="PAS" evidence="8">
    <location>
        <begin position="521"/>
        <end position="591"/>
    </location>
</feature>
<dbReference type="InterPro" id="IPR003661">
    <property type="entry name" value="HisK_dim/P_dom"/>
</dbReference>
<dbReference type="CDD" id="cd00082">
    <property type="entry name" value="HisKA"/>
    <property type="match status" value="1"/>
</dbReference>
<feature type="domain" description="Histidine kinase" evidence="7">
    <location>
        <begin position="658"/>
        <end position="872"/>
    </location>
</feature>
<dbReference type="PANTHER" id="PTHR43304:SF1">
    <property type="entry name" value="PAC DOMAIN-CONTAINING PROTEIN"/>
    <property type="match status" value="1"/>
</dbReference>
<dbReference type="InterPro" id="IPR005467">
    <property type="entry name" value="His_kinase_dom"/>
</dbReference>
<feature type="domain" description="PAC" evidence="9">
    <location>
        <begin position="467"/>
        <end position="520"/>
    </location>
</feature>
<dbReference type="InterPro" id="IPR004358">
    <property type="entry name" value="Sig_transdc_His_kin-like_C"/>
</dbReference>
<evidence type="ECO:0000256" key="2">
    <source>
        <dbReference type="ARBA" id="ARBA00012438"/>
    </source>
</evidence>
<comment type="caution">
    <text evidence="10">The sequence shown here is derived from an EMBL/GenBank/DDBJ whole genome shotgun (WGS) entry which is preliminary data.</text>
</comment>
<dbReference type="InterPro" id="IPR000014">
    <property type="entry name" value="PAS"/>
</dbReference>
<name>A0ABV7WTE9_9GAMM</name>
<feature type="transmembrane region" description="Helical" evidence="6">
    <location>
        <begin position="59"/>
        <end position="81"/>
    </location>
</feature>
<dbReference type="InterPro" id="IPR052162">
    <property type="entry name" value="Sensor_kinase/Photoreceptor"/>
</dbReference>
<dbReference type="SMART" id="SM00091">
    <property type="entry name" value="PAS"/>
    <property type="match status" value="4"/>
</dbReference>
<dbReference type="InterPro" id="IPR058544">
    <property type="entry name" value="ETR1_N"/>
</dbReference>
<dbReference type="CDD" id="cd00130">
    <property type="entry name" value="PAS"/>
    <property type="match status" value="3"/>
</dbReference>
<dbReference type="Gene3D" id="3.30.565.10">
    <property type="entry name" value="Histidine kinase-like ATPase, C-terminal domain"/>
    <property type="match status" value="1"/>
</dbReference>
<evidence type="ECO:0000313" key="10">
    <source>
        <dbReference type="EMBL" id="MFC3701584.1"/>
    </source>
</evidence>
<keyword evidence="6" id="KW-1133">Transmembrane helix</keyword>
<dbReference type="EMBL" id="JBHRYN010000010">
    <property type="protein sequence ID" value="MFC3701584.1"/>
    <property type="molecule type" value="Genomic_DNA"/>
</dbReference>
<dbReference type="PANTHER" id="PTHR43304">
    <property type="entry name" value="PHYTOCHROME-LIKE PROTEIN CPH1"/>
    <property type="match status" value="1"/>
</dbReference>
<evidence type="ECO:0000256" key="3">
    <source>
        <dbReference type="ARBA" id="ARBA00022553"/>
    </source>
</evidence>
<dbReference type="InterPro" id="IPR001610">
    <property type="entry name" value="PAC"/>
</dbReference>
<dbReference type="Pfam" id="PF02518">
    <property type="entry name" value="HATPase_c"/>
    <property type="match status" value="1"/>
</dbReference>
<dbReference type="Pfam" id="PF25487">
    <property type="entry name" value="ETR1_N"/>
    <property type="match status" value="1"/>
</dbReference>
<evidence type="ECO:0000259" key="9">
    <source>
        <dbReference type="PROSITE" id="PS50113"/>
    </source>
</evidence>
<keyword evidence="11" id="KW-1185">Reference proteome</keyword>
<feature type="domain" description="PAC" evidence="9">
    <location>
        <begin position="595"/>
        <end position="647"/>
    </location>
</feature>
<dbReference type="PROSITE" id="PS50113">
    <property type="entry name" value="PAC"/>
    <property type="match status" value="2"/>
</dbReference>
<dbReference type="SMART" id="SM00388">
    <property type="entry name" value="HisKA"/>
    <property type="match status" value="1"/>
</dbReference>
<dbReference type="InterPro" id="IPR013655">
    <property type="entry name" value="PAS_fold_3"/>
</dbReference>
<dbReference type="Pfam" id="PF00512">
    <property type="entry name" value="HisKA"/>
    <property type="match status" value="1"/>
</dbReference>
<dbReference type="Pfam" id="PF00989">
    <property type="entry name" value="PAS"/>
    <property type="match status" value="1"/>
</dbReference>
<dbReference type="SUPFAM" id="SSF55785">
    <property type="entry name" value="PYP-like sensor domain (PAS domain)"/>
    <property type="match status" value="4"/>
</dbReference>
<evidence type="ECO:0000256" key="6">
    <source>
        <dbReference type="SAM" id="Phobius"/>
    </source>
</evidence>
<dbReference type="InterPro" id="IPR003594">
    <property type="entry name" value="HATPase_dom"/>
</dbReference>
<evidence type="ECO:0000259" key="8">
    <source>
        <dbReference type="PROSITE" id="PS50112"/>
    </source>
</evidence>
<dbReference type="RefSeq" id="WP_290280724.1">
    <property type="nucleotide sequence ID" value="NZ_JAUFQI010000001.1"/>
</dbReference>
<dbReference type="EC" id="2.7.13.3" evidence="2"/>
<protein>
    <recommendedName>
        <fullName evidence="2">histidine kinase</fullName>
        <ecNumber evidence="2">2.7.13.3</ecNumber>
    </recommendedName>
</protein>
<dbReference type="InterPro" id="IPR036890">
    <property type="entry name" value="HATPase_C_sf"/>
</dbReference>
<dbReference type="Gene3D" id="1.10.287.130">
    <property type="match status" value="1"/>
</dbReference>
<keyword evidence="6" id="KW-0472">Membrane</keyword>
<evidence type="ECO:0000313" key="11">
    <source>
        <dbReference type="Proteomes" id="UP001595710"/>
    </source>
</evidence>
<keyword evidence="4" id="KW-0808">Transferase</keyword>
<dbReference type="Proteomes" id="UP001595710">
    <property type="component" value="Unassembled WGS sequence"/>
</dbReference>
<keyword evidence="5" id="KW-0418">Kinase</keyword>
<reference evidence="11" key="1">
    <citation type="journal article" date="2019" name="Int. J. Syst. Evol. Microbiol.">
        <title>The Global Catalogue of Microorganisms (GCM) 10K type strain sequencing project: providing services to taxonomists for standard genome sequencing and annotation.</title>
        <authorList>
            <consortium name="The Broad Institute Genomics Platform"/>
            <consortium name="The Broad Institute Genome Sequencing Center for Infectious Disease"/>
            <person name="Wu L."/>
            <person name="Ma J."/>
        </authorList>
    </citation>
    <scope>NUCLEOTIDE SEQUENCE [LARGE SCALE GENOMIC DNA]</scope>
    <source>
        <strain evidence="11">CECT 8288</strain>
    </source>
</reference>
<dbReference type="InterPro" id="IPR035965">
    <property type="entry name" value="PAS-like_dom_sf"/>
</dbReference>
<dbReference type="InterPro" id="IPR000700">
    <property type="entry name" value="PAS-assoc_C"/>
</dbReference>
<dbReference type="PROSITE" id="PS50112">
    <property type="entry name" value="PAS"/>
    <property type="match status" value="2"/>
</dbReference>
<organism evidence="10 11">
    <name type="scientific">Reinekea marina</name>
    <dbReference type="NCBI Taxonomy" id="1310421"/>
    <lineage>
        <taxon>Bacteria</taxon>
        <taxon>Pseudomonadati</taxon>
        <taxon>Pseudomonadota</taxon>
        <taxon>Gammaproteobacteria</taxon>
        <taxon>Oceanospirillales</taxon>
        <taxon>Saccharospirillaceae</taxon>
        <taxon>Reinekea</taxon>
    </lineage>
</organism>
<feature type="domain" description="PAS" evidence="8">
    <location>
        <begin position="391"/>
        <end position="463"/>
    </location>
</feature>
<proteinExistence type="predicted"/>
<dbReference type="InterPro" id="IPR036097">
    <property type="entry name" value="HisK_dim/P_sf"/>
</dbReference>
<keyword evidence="6" id="KW-0812">Transmembrane</keyword>
<dbReference type="SUPFAM" id="SSF55874">
    <property type="entry name" value="ATPase domain of HSP90 chaperone/DNA topoisomerase II/histidine kinase"/>
    <property type="match status" value="1"/>
</dbReference>
<sequence>MDFLSTNFMPHGQCYFWQPTLLLSHVMADLVISASYFSIPIAIWIFIKKRPDIEFRRVLSLFAAFILLCGITHLYNVYVVWVGSYGVQAILKSMTALVSFTTAIYIFKLLPNAIALPTRDEWEAMKVSAIEKRYKDESESFFSVIADSLHDGIVVCDRKLKVVMANAAANRIFLNGQGSLVGHEVAELIPDSVHHHDAFAEQFFSMPHEYQHPMAHGRTIKAKSFGGDEIDIRVKLSQFEYFDESMVAVSVEQNEQNESSEQNEKYQRTMRALASVSDGAWEWNIKTDEVWWNAKHAELIGVDVNAKPSVELWLNHIHMEDRKRVLEYINDSIKRSGDYQIEYLGLTPEGNYNWFRSRGKVYQFNNESVFMSGMLSNIQHTHQLQAELDNKTEFLNRVIDSTVANLFVFNVNANRITYVNKTLSKTLGYIVEMLAHIKNPFELIHPQDRQPLKIHVQNVLRKPEVSHEIVVRVRHKNGQWVWCYCENKVNDVDTTGRPNSFLGAFIDISDLKEKEQAIQAWAADFYSIFNQAAVGIALVSLEGTFKRVNEKLCEMWGYPEAVLLKKSFLEITYPDDLETDLKHVNALLAGEYDSYTLEKRYISADGAIFWALLTVKLVRDSEGKASHFISVIEDIDSMKETERALSESNKALEIFAFTASHDLQEPLRKIKTFSGLLQERLKGKLDEPEAQFELGRLSGAANRMSKLITSILELSRASQVQLDIQETSLSELFLLVENQLDLSSEDLDYSYTVEGDIGFYADAIQMARVFQNLMVNAIKYKYESRPVNIKVHGRLENNRAIILFSDDGPGVPEDALIHIFSPFKRLVGKEKEGSGMGLAICRQIVQKHQGSIHALSGQGPGLTIEISLPAKPRGLNG</sequence>
<evidence type="ECO:0000256" key="4">
    <source>
        <dbReference type="ARBA" id="ARBA00022679"/>
    </source>
</evidence>
<gene>
    <name evidence="10" type="ORF">ACFOND_08050</name>
</gene>
<keyword evidence="3" id="KW-0597">Phosphoprotein</keyword>
<evidence type="ECO:0000256" key="1">
    <source>
        <dbReference type="ARBA" id="ARBA00000085"/>
    </source>
</evidence>
<dbReference type="SUPFAM" id="SSF47384">
    <property type="entry name" value="Homodimeric domain of signal transducing histidine kinase"/>
    <property type="match status" value="1"/>
</dbReference>
<comment type="catalytic activity">
    <reaction evidence="1">
        <text>ATP + protein L-histidine = ADP + protein N-phospho-L-histidine.</text>
        <dbReference type="EC" id="2.7.13.3"/>
    </reaction>
</comment>
<dbReference type="NCBIfam" id="TIGR00229">
    <property type="entry name" value="sensory_box"/>
    <property type="match status" value="2"/>
</dbReference>
<dbReference type="InterPro" id="IPR013767">
    <property type="entry name" value="PAS_fold"/>
</dbReference>
<dbReference type="PROSITE" id="PS50109">
    <property type="entry name" value="HIS_KIN"/>
    <property type="match status" value="1"/>
</dbReference>
<dbReference type="CDD" id="cd00075">
    <property type="entry name" value="HATPase"/>
    <property type="match status" value="1"/>
</dbReference>
<dbReference type="SMART" id="SM00387">
    <property type="entry name" value="HATPase_c"/>
    <property type="match status" value="1"/>
</dbReference>